<dbReference type="AlphaFoldDB" id="A0A1R0GMW6"/>
<name>A0A1R0GMW6_9FUNG</name>
<keyword evidence="3 11" id="KW-0813">Transport</keyword>
<evidence type="ECO:0000256" key="3">
    <source>
        <dbReference type="ARBA" id="ARBA00022448"/>
    </source>
</evidence>
<dbReference type="OrthoDB" id="2125027at2759"/>
<dbReference type="GO" id="GO:0015986">
    <property type="term" value="P:proton motive force-driven ATP synthesis"/>
    <property type="evidence" value="ECO:0007669"/>
    <property type="project" value="InterPro"/>
</dbReference>
<keyword evidence="4 11" id="KW-0138">CF(0)</keyword>
<proteinExistence type="inferred from homology"/>
<keyword evidence="12" id="KW-1133">Transmembrane helix</keyword>
<evidence type="ECO:0000256" key="6">
    <source>
        <dbReference type="ARBA" id="ARBA00022792"/>
    </source>
</evidence>
<dbReference type="GO" id="GO:0045259">
    <property type="term" value="C:proton-transporting ATP synthase complex"/>
    <property type="evidence" value="ECO:0007669"/>
    <property type="project" value="UniProtKB-UniRule"/>
</dbReference>
<keyword evidence="6 11" id="KW-0999">Mitochondrion inner membrane</keyword>
<feature type="transmembrane region" description="Helical" evidence="12">
    <location>
        <begin position="12"/>
        <end position="32"/>
    </location>
</feature>
<reference evidence="13 14" key="1">
    <citation type="journal article" date="2016" name="Mol. Biol. Evol.">
        <title>Genome-Wide Survey of Gut Fungi (Harpellales) Reveals the First Horizontally Transferred Ubiquitin Gene from a Mosquito Host.</title>
        <authorList>
            <person name="Wang Y."/>
            <person name="White M.M."/>
            <person name="Kvist S."/>
            <person name="Moncalvo J.M."/>
        </authorList>
    </citation>
    <scope>NUCLEOTIDE SEQUENCE [LARGE SCALE GENOMIC DNA]</scope>
    <source>
        <strain evidence="13 14">ALG-7-W6</strain>
    </source>
</reference>
<dbReference type="GO" id="GO:0005743">
    <property type="term" value="C:mitochondrial inner membrane"/>
    <property type="evidence" value="ECO:0007669"/>
    <property type="project" value="UniProtKB-SubCell"/>
</dbReference>
<keyword evidence="12" id="KW-0812">Transmembrane</keyword>
<evidence type="ECO:0000313" key="14">
    <source>
        <dbReference type="Proteomes" id="UP000187455"/>
    </source>
</evidence>
<comment type="subunit">
    <text evidence="11">F-type ATPases have 2 components, CF(1) - the catalytic core - and CF(0) - the membrane proton channel. CF(1) and CF(0) have multiple subunits.</text>
</comment>
<keyword evidence="9 12" id="KW-0472">Membrane</keyword>
<keyword evidence="10 11" id="KW-0066">ATP synthesis</keyword>
<evidence type="ECO:0000256" key="9">
    <source>
        <dbReference type="ARBA" id="ARBA00023136"/>
    </source>
</evidence>
<sequence>MSAPATGVRKVSSLFQITRFAVLGFGVVYGAVHARTLKNKAEEHDHQVAYDYKLRLIKEAKEAWVKKNTPVSSGTYDFEDPNFDAESWAASLE</sequence>
<evidence type="ECO:0000313" key="13">
    <source>
        <dbReference type="EMBL" id="OLY78230.1"/>
    </source>
</evidence>
<keyword evidence="8 11" id="KW-0496">Mitochondrion</keyword>
<evidence type="ECO:0000256" key="4">
    <source>
        <dbReference type="ARBA" id="ARBA00022547"/>
    </source>
</evidence>
<organism evidence="13 14">
    <name type="scientific">Smittium mucronatum</name>
    <dbReference type="NCBI Taxonomy" id="133383"/>
    <lineage>
        <taxon>Eukaryota</taxon>
        <taxon>Fungi</taxon>
        <taxon>Fungi incertae sedis</taxon>
        <taxon>Zoopagomycota</taxon>
        <taxon>Kickxellomycotina</taxon>
        <taxon>Harpellomycetes</taxon>
        <taxon>Harpellales</taxon>
        <taxon>Legeriomycetaceae</taxon>
        <taxon>Smittium</taxon>
    </lineage>
</organism>
<gene>
    <name evidence="13" type="ORF">AYI68_g7723</name>
</gene>
<comment type="subcellular location">
    <subcellularLocation>
        <location evidence="1 11">Mitochondrion inner membrane</location>
    </subcellularLocation>
</comment>
<evidence type="ECO:0000256" key="5">
    <source>
        <dbReference type="ARBA" id="ARBA00022781"/>
    </source>
</evidence>
<dbReference type="STRING" id="133383.A0A1R0GMW6"/>
<evidence type="ECO:0000256" key="12">
    <source>
        <dbReference type="SAM" id="Phobius"/>
    </source>
</evidence>
<comment type="caution">
    <text evidence="13">The sequence shown here is derived from an EMBL/GenBank/DDBJ whole genome shotgun (WGS) entry which is preliminary data.</text>
</comment>
<keyword evidence="7 11" id="KW-0406">Ion transport</keyword>
<keyword evidence="5 11" id="KW-0375">Hydrogen ion transport</keyword>
<evidence type="ECO:0000256" key="7">
    <source>
        <dbReference type="ARBA" id="ARBA00023065"/>
    </source>
</evidence>
<dbReference type="EMBL" id="LSSL01006934">
    <property type="protein sequence ID" value="OLY78230.1"/>
    <property type="molecule type" value="Genomic_DNA"/>
</dbReference>
<evidence type="ECO:0000256" key="11">
    <source>
        <dbReference type="RuleBase" id="RU367005"/>
    </source>
</evidence>
<comment type="similarity">
    <text evidence="2 11">Belongs to the ATPase e subunit family.</text>
</comment>
<accession>A0A1R0GMW6</accession>
<dbReference type="InterPro" id="IPR008386">
    <property type="entry name" value="ATP_synth_F0_esu_mt"/>
</dbReference>
<dbReference type="Pfam" id="PF05680">
    <property type="entry name" value="ATP-synt_E"/>
    <property type="match status" value="1"/>
</dbReference>
<dbReference type="Proteomes" id="UP000187455">
    <property type="component" value="Unassembled WGS sequence"/>
</dbReference>
<dbReference type="GO" id="GO:0015078">
    <property type="term" value="F:proton transmembrane transporter activity"/>
    <property type="evidence" value="ECO:0007669"/>
    <property type="project" value="InterPro"/>
</dbReference>
<keyword evidence="14" id="KW-1185">Reference proteome</keyword>
<comment type="function">
    <text evidence="11">Subunit e, of the mitochondrial membrane ATP synthase complex (F(1)F(0) ATP synthase or Complex V) that produces ATP from ADP in the presence of a proton gradient across the membrane which is generated by electron transport complexes of the respiratory chain. ATP synthase complex consist of a soluble F(1) head domain - the catalytic core - and a membrane F(1) domain - the membrane proton channel. These two domains are linked by a central stalk rotating inside the F(1) region and a stationary peripheral stalk. During catalysis, ATP synthesis in the catalytic domain of F(1) is coupled via a rotary mechanism of the central stalk subunits to proton translocation. In vivo, can only synthesize ATP although its ATP hydrolase activity can be activated artificially in vitro. Part of the complex F(0) domain.</text>
</comment>
<evidence type="ECO:0000256" key="2">
    <source>
        <dbReference type="ARBA" id="ARBA00007333"/>
    </source>
</evidence>
<evidence type="ECO:0000256" key="10">
    <source>
        <dbReference type="ARBA" id="ARBA00023310"/>
    </source>
</evidence>
<evidence type="ECO:0000256" key="1">
    <source>
        <dbReference type="ARBA" id="ARBA00004273"/>
    </source>
</evidence>
<evidence type="ECO:0000256" key="8">
    <source>
        <dbReference type="ARBA" id="ARBA00023128"/>
    </source>
</evidence>
<protein>
    <recommendedName>
        <fullName evidence="11">ATP synthase F(0) complex subunit e, mitochondrial</fullName>
    </recommendedName>
</protein>